<evidence type="ECO:0000313" key="1">
    <source>
        <dbReference type="EMBL" id="KAK8602451.1"/>
    </source>
</evidence>
<name>A0ABR2GHQ0_9ROSI</name>
<evidence type="ECO:0000313" key="2">
    <source>
        <dbReference type="Proteomes" id="UP001472677"/>
    </source>
</evidence>
<sequence>MFHQSDIQTFLGISTWMSLSAMGKIGGFRVREMTEESEHPGRKVDWLAEQMQSSDQTVTTTRGDMDQNIIGIPSWVSFGRRIVFSCPDHYAKMFANRLLLNAIFDFLFLLGLAPSKAKSNNTWLGLSQQRASRIHKDAPNLQQQLLVESGIKDT</sequence>
<comment type="caution">
    <text evidence="1">The sequence shown here is derived from an EMBL/GenBank/DDBJ whole genome shotgun (WGS) entry which is preliminary data.</text>
</comment>
<accession>A0ABR2GHQ0</accession>
<proteinExistence type="predicted"/>
<organism evidence="1 2">
    <name type="scientific">Hibiscus sabdariffa</name>
    <name type="common">roselle</name>
    <dbReference type="NCBI Taxonomy" id="183260"/>
    <lineage>
        <taxon>Eukaryota</taxon>
        <taxon>Viridiplantae</taxon>
        <taxon>Streptophyta</taxon>
        <taxon>Embryophyta</taxon>
        <taxon>Tracheophyta</taxon>
        <taxon>Spermatophyta</taxon>
        <taxon>Magnoliopsida</taxon>
        <taxon>eudicotyledons</taxon>
        <taxon>Gunneridae</taxon>
        <taxon>Pentapetalae</taxon>
        <taxon>rosids</taxon>
        <taxon>malvids</taxon>
        <taxon>Malvales</taxon>
        <taxon>Malvaceae</taxon>
        <taxon>Malvoideae</taxon>
        <taxon>Hibiscus</taxon>
    </lineage>
</organism>
<gene>
    <name evidence="1" type="ORF">V6N12_052257</name>
</gene>
<dbReference type="Proteomes" id="UP001472677">
    <property type="component" value="Unassembled WGS sequence"/>
</dbReference>
<dbReference type="EMBL" id="JBBPBM010000001">
    <property type="protein sequence ID" value="KAK8602451.1"/>
    <property type="molecule type" value="Genomic_DNA"/>
</dbReference>
<protein>
    <submittedName>
        <fullName evidence="1">Uncharacterized protein</fullName>
    </submittedName>
</protein>
<keyword evidence="2" id="KW-1185">Reference proteome</keyword>
<reference evidence="1 2" key="1">
    <citation type="journal article" date="2024" name="G3 (Bethesda)">
        <title>Genome assembly of Hibiscus sabdariffa L. provides insights into metabolisms of medicinal natural products.</title>
        <authorList>
            <person name="Kim T."/>
        </authorList>
    </citation>
    <scope>NUCLEOTIDE SEQUENCE [LARGE SCALE GENOMIC DNA]</scope>
    <source>
        <strain evidence="1">TK-2024</strain>
        <tissue evidence="1">Old leaves</tissue>
    </source>
</reference>